<dbReference type="EC" id="3.1.4.-" evidence="12"/>
<dbReference type="Gene3D" id="3.30.450.20">
    <property type="entry name" value="PAS domain"/>
    <property type="match status" value="1"/>
</dbReference>
<dbReference type="InterPro" id="IPR023174">
    <property type="entry name" value="PDEase_CS"/>
</dbReference>
<feature type="compositionally biased region" description="Basic and acidic residues" evidence="13">
    <location>
        <begin position="347"/>
        <end position="357"/>
    </location>
</feature>
<dbReference type="GO" id="GO:0006198">
    <property type="term" value="P:cAMP catabolic process"/>
    <property type="evidence" value="ECO:0007669"/>
    <property type="project" value="UniProtKB-UniPathway"/>
</dbReference>
<dbReference type="GO" id="GO:0070374">
    <property type="term" value="P:positive regulation of ERK1 and ERK2 cascade"/>
    <property type="evidence" value="ECO:0007669"/>
    <property type="project" value="UniProtKB-ARBA"/>
</dbReference>
<evidence type="ECO:0000256" key="8">
    <source>
        <dbReference type="ARBA" id="ARBA00066220"/>
    </source>
</evidence>
<dbReference type="eggNOG" id="KOG1229">
    <property type="taxonomic scope" value="Eukaryota"/>
</dbReference>
<dbReference type="AlphaFoldDB" id="A0A087YI10"/>
<dbReference type="GO" id="GO:0004115">
    <property type="term" value="F:3',5'-cyclic-AMP phosphodiesterase activity"/>
    <property type="evidence" value="ECO:0007669"/>
    <property type="project" value="UniProtKB-ARBA"/>
</dbReference>
<dbReference type="EMBL" id="AYCK01008191">
    <property type="status" value="NOT_ANNOTATED_CDS"/>
    <property type="molecule type" value="Genomic_DNA"/>
</dbReference>
<dbReference type="InterPro" id="IPR057304">
    <property type="entry name" value="PDE8-like_REC_N"/>
</dbReference>
<dbReference type="CDD" id="cd00077">
    <property type="entry name" value="HDc"/>
    <property type="match status" value="1"/>
</dbReference>
<dbReference type="InterPro" id="IPR023088">
    <property type="entry name" value="PDEase"/>
</dbReference>
<evidence type="ECO:0000256" key="4">
    <source>
        <dbReference type="ARBA" id="ARBA00022723"/>
    </source>
</evidence>
<evidence type="ECO:0000256" key="3">
    <source>
        <dbReference type="ARBA" id="ARBA00022553"/>
    </source>
</evidence>
<reference evidence="17" key="1">
    <citation type="submission" date="2013-10" db="EMBL/GenBank/DDBJ databases">
        <authorList>
            <person name="Schartl M."/>
            <person name="Warren W."/>
        </authorList>
    </citation>
    <scope>NUCLEOTIDE SEQUENCE [LARGE SCALE GENOMIC DNA]</scope>
    <source>
        <strain evidence="17">female</strain>
    </source>
</reference>
<dbReference type="PANTHER" id="PTHR11347">
    <property type="entry name" value="CYCLIC NUCLEOTIDE PHOSPHODIESTERASE"/>
    <property type="match status" value="1"/>
</dbReference>
<dbReference type="GO" id="GO:0006355">
    <property type="term" value="P:regulation of DNA-templated transcription"/>
    <property type="evidence" value="ECO:0007669"/>
    <property type="project" value="InterPro"/>
</dbReference>
<dbReference type="InterPro" id="IPR013767">
    <property type="entry name" value="PAS_fold"/>
</dbReference>
<dbReference type="FunFam" id="3.30.450.20:FF:000040">
    <property type="entry name" value="Phosphodiesterase"/>
    <property type="match status" value="1"/>
</dbReference>
<keyword evidence="17" id="KW-1185">Reference proteome</keyword>
<evidence type="ECO:0000313" key="16">
    <source>
        <dbReference type="Ensembl" id="ENSPFOP00000017663.2"/>
    </source>
</evidence>
<comment type="subunit">
    <text evidence="8">Interacts with RAF1. The interaction promotes RAF1 activity.</text>
</comment>
<dbReference type="FunFam" id="3.40.50.2300:FF:000209">
    <property type="entry name" value="Phosphodiesterase"/>
    <property type="match status" value="1"/>
</dbReference>
<comment type="cofactor">
    <cofactor evidence="12">
        <name>a divalent metal cation</name>
        <dbReference type="ChEBI" id="CHEBI:60240"/>
    </cofactor>
    <text evidence="12">Binds 2 divalent metal cations per subunit. Site 1 may preferentially bind zinc ions, while site 2 has a preference for magnesium and/or manganese ions.</text>
</comment>
<dbReference type="UniPathway" id="UPA00762">
    <property type="reaction ID" value="UER00747"/>
</dbReference>
<name>A0A087YI10_POEFO</name>
<dbReference type="GeneID" id="103143581"/>
<feature type="active site" description="Proton donor" evidence="9">
    <location>
        <position position="573"/>
    </location>
</feature>
<dbReference type="InterPro" id="IPR000014">
    <property type="entry name" value="PAS"/>
</dbReference>
<feature type="domain" description="PDEase" evidence="15">
    <location>
        <begin position="497"/>
        <end position="836"/>
    </location>
</feature>
<dbReference type="Gene3D" id="1.10.1300.10">
    <property type="entry name" value="3'5'-cyclic nucleotide phosphodiesterase, catalytic domain"/>
    <property type="match status" value="1"/>
</dbReference>
<dbReference type="InterPro" id="IPR003607">
    <property type="entry name" value="HD/PDEase_dom"/>
</dbReference>
<dbReference type="OrthoDB" id="189220at2759"/>
<keyword evidence="5 12" id="KW-0378">Hydrolase</keyword>
<evidence type="ECO:0000256" key="7">
    <source>
        <dbReference type="ARBA" id="ARBA00057856"/>
    </source>
</evidence>
<dbReference type="InterPro" id="IPR035965">
    <property type="entry name" value="PAS-like_dom_sf"/>
</dbReference>
<dbReference type="FunFam" id="1.10.1300.10:FF:000002">
    <property type="entry name" value="Phosphodiesterase"/>
    <property type="match status" value="1"/>
</dbReference>
<dbReference type="CDD" id="cd00130">
    <property type="entry name" value="PAS"/>
    <property type="match status" value="1"/>
</dbReference>
<dbReference type="InterPro" id="IPR036971">
    <property type="entry name" value="PDEase_catalytic_dom_sf"/>
</dbReference>
<accession>A0A087YI10</accession>
<dbReference type="PROSITE" id="PS00126">
    <property type="entry name" value="PDEASE_I_1"/>
    <property type="match status" value="1"/>
</dbReference>
<dbReference type="PROSITE" id="PS50112">
    <property type="entry name" value="PAS"/>
    <property type="match status" value="1"/>
</dbReference>
<evidence type="ECO:0000259" key="15">
    <source>
        <dbReference type="PROSITE" id="PS51845"/>
    </source>
</evidence>
<feature type="binding site" evidence="11">
    <location>
        <position position="613"/>
    </location>
    <ligand>
        <name>Zn(2+)</name>
        <dbReference type="ChEBI" id="CHEBI:29105"/>
        <label>1</label>
    </ligand>
</feature>
<keyword evidence="6" id="KW-0114">cAMP</keyword>
<evidence type="ECO:0000256" key="6">
    <source>
        <dbReference type="ARBA" id="ARBA00023149"/>
    </source>
</evidence>
<feature type="binding site" evidence="11">
    <location>
        <position position="614"/>
    </location>
    <ligand>
        <name>Zn(2+)</name>
        <dbReference type="ChEBI" id="CHEBI:29105"/>
        <label>2</label>
    </ligand>
</feature>
<dbReference type="Proteomes" id="UP000028760">
    <property type="component" value="Unassembled WGS sequence"/>
</dbReference>
<evidence type="ECO:0000256" key="9">
    <source>
        <dbReference type="PIRSR" id="PIRSR623088-1"/>
    </source>
</evidence>
<evidence type="ECO:0000256" key="12">
    <source>
        <dbReference type="RuleBase" id="RU363067"/>
    </source>
</evidence>
<dbReference type="RefSeq" id="XP_007560242.1">
    <property type="nucleotide sequence ID" value="XM_007560180.2"/>
</dbReference>
<dbReference type="SUPFAM" id="SSF109604">
    <property type="entry name" value="HD-domain/PDEase-like"/>
    <property type="match status" value="1"/>
</dbReference>
<dbReference type="GeneTree" id="ENSGT00940000156422"/>
<evidence type="ECO:0000313" key="17">
    <source>
        <dbReference type="Proteomes" id="UP000028760"/>
    </source>
</evidence>
<feature type="domain" description="PAS" evidence="14">
    <location>
        <begin position="229"/>
        <end position="300"/>
    </location>
</feature>
<dbReference type="OMA" id="CAWRATR"/>
<dbReference type="Pfam" id="PF00989">
    <property type="entry name" value="PAS"/>
    <property type="match status" value="1"/>
</dbReference>
<dbReference type="Ensembl" id="ENSPFOT00000017685.2">
    <property type="protein sequence ID" value="ENSPFOP00000017663.2"/>
    <property type="gene ID" value="ENSPFOG00000017477.2"/>
</dbReference>
<evidence type="ECO:0000259" key="14">
    <source>
        <dbReference type="PROSITE" id="PS50112"/>
    </source>
</evidence>
<dbReference type="GO" id="GO:0007165">
    <property type="term" value="P:signal transduction"/>
    <property type="evidence" value="ECO:0007669"/>
    <property type="project" value="InterPro"/>
</dbReference>
<dbReference type="CTD" id="5151"/>
<dbReference type="EMBL" id="AYCK01008192">
    <property type="status" value="NOT_ANNOTATED_CDS"/>
    <property type="molecule type" value="Genomic_DNA"/>
</dbReference>
<dbReference type="EMBL" id="AYCK01008193">
    <property type="status" value="NOT_ANNOTATED_CDS"/>
    <property type="molecule type" value="Genomic_DNA"/>
</dbReference>
<dbReference type="GO" id="GO:0046872">
    <property type="term" value="F:metal ion binding"/>
    <property type="evidence" value="ECO:0007669"/>
    <property type="project" value="UniProtKB-KW"/>
</dbReference>
<feature type="compositionally biased region" description="Basic and acidic residues" evidence="13">
    <location>
        <begin position="9"/>
        <end position="25"/>
    </location>
</feature>
<feature type="binding site" evidence="11">
    <location>
        <position position="742"/>
    </location>
    <ligand>
        <name>Zn(2+)</name>
        <dbReference type="ChEBI" id="CHEBI:29105"/>
        <label>1</label>
    </ligand>
</feature>
<evidence type="ECO:0000256" key="2">
    <source>
        <dbReference type="ARBA" id="ARBA00006437"/>
    </source>
</evidence>
<dbReference type="Pfam" id="PF00233">
    <property type="entry name" value="PDEase_I"/>
    <property type="match status" value="1"/>
</dbReference>
<dbReference type="Pfam" id="PF08629">
    <property type="entry name" value="PDE8"/>
    <property type="match status" value="1"/>
</dbReference>
<protein>
    <recommendedName>
        <fullName evidence="12">Phosphodiesterase</fullName>
        <ecNumber evidence="12">3.1.4.-</ecNumber>
    </recommendedName>
</protein>
<keyword evidence="3" id="KW-0597">Phosphoprotein</keyword>
<dbReference type="PROSITE" id="PS51845">
    <property type="entry name" value="PDEASE_I_2"/>
    <property type="match status" value="1"/>
</dbReference>
<feature type="binding site" evidence="10">
    <location>
        <position position="794"/>
    </location>
    <ligand>
        <name>AMP</name>
        <dbReference type="ChEBI" id="CHEBI:456215"/>
    </ligand>
</feature>
<feature type="compositionally biased region" description="Polar residues" evidence="13">
    <location>
        <begin position="26"/>
        <end position="39"/>
    </location>
</feature>
<keyword evidence="4 11" id="KW-0479">Metal-binding</keyword>
<feature type="binding site" evidence="10">
    <location>
        <position position="614"/>
    </location>
    <ligand>
        <name>AMP</name>
        <dbReference type="ChEBI" id="CHEBI:456215"/>
    </ligand>
</feature>
<dbReference type="NCBIfam" id="TIGR00229">
    <property type="entry name" value="sensory_box"/>
    <property type="match status" value="1"/>
</dbReference>
<feature type="binding site" evidence="11">
    <location>
        <position position="577"/>
    </location>
    <ligand>
        <name>Zn(2+)</name>
        <dbReference type="ChEBI" id="CHEBI:29105"/>
        <label>1</label>
    </ligand>
</feature>
<feature type="binding site" evidence="11">
    <location>
        <position position="614"/>
    </location>
    <ligand>
        <name>Zn(2+)</name>
        <dbReference type="ChEBI" id="CHEBI:29105"/>
        <label>1</label>
    </ligand>
</feature>
<evidence type="ECO:0000256" key="13">
    <source>
        <dbReference type="SAM" id="MobiDB-lite"/>
    </source>
</evidence>
<evidence type="ECO:0000256" key="11">
    <source>
        <dbReference type="PIRSR" id="PIRSR623088-3"/>
    </source>
</evidence>
<feature type="compositionally biased region" description="Polar residues" evidence="13">
    <location>
        <begin position="381"/>
        <end position="390"/>
    </location>
</feature>
<dbReference type="SMART" id="SM00471">
    <property type="entry name" value="HDc"/>
    <property type="match status" value="1"/>
</dbReference>
<dbReference type="SUPFAM" id="SSF55785">
    <property type="entry name" value="PYP-like sensor domain (PAS domain)"/>
    <property type="match status" value="1"/>
</dbReference>
<feature type="region of interest" description="Disordered" evidence="13">
    <location>
        <begin position="341"/>
        <end position="397"/>
    </location>
</feature>
<dbReference type="STRING" id="48698.ENSPFOP00000017663"/>
<feature type="compositionally biased region" description="Polar residues" evidence="13">
    <location>
        <begin position="71"/>
        <end position="80"/>
    </location>
</feature>
<dbReference type="PRINTS" id="PR00387">
    <property type="entry name" value="PDIESTERASE1"/>
</dbReference>
<comment type="similarity">
    <text evidence="2">Belongs to the cyclic nucleotide phosphodiesterase family. PDE8 subfamily.</text>
</comment>
<feature type="binding site" evidence="10">
    <location>
        <position position="742"/>
    </location>
    <ligand>
        <name>AMP</name>
        <dbReference type="ChEBI" id="CHEBI:456215"/>
    </ligand>
</feature>
<evidence type="ECO:0000256" key="1">
    <source>
        <dbReference type="ARBA" id="ARBA00004703"/>
    </source>
</evidence>
<feature type="binding site" evidence="10">
    <location>
        <begin position="573"/>
        <end position="577"/>
    </location>
    <ligand>
        <name>AMP</name>
        <dbReference type="ChEBI" id="CHEBI:456215"/>
    </ligand>
</feature>
<evidence type="ECO:0000256" key="5">
    <source>
        <dbReference type="ARBA" id="ARBA00022801"/>
    </source>
</evidence>
<comment type="pathway">
    <text evidence="1">Purine metabolism; 3',5'-cyclic AMP degradation; AMP from 3',5'-cyclic AMP: step 1/1.</text>
</comment>
<dbReference type="KEGG" id="pfor:103143581"/>
<feature type="compositionally biased region" description="Basic and acidic residues" evidence="13">
    <location>
        <begin position="53"/>
        <end position="70"/>
    </location>
</feature>
<reference evidence="16" key="3">
    <citation type="submission" date="2025-09" db="UniProtKB">
        <authorList>
            <consortium name="Ensembl"/>
        </authorList>
    </citation>
    <scope>IDENTIFICATION</scope>
</reference>
<feature type="region of interest" description="Disordered" evidence="13">
    <location>
        <begin position="1"/>
        <end position="80"/>
    </location>
</feature>
<evidence type="ECO:0000256" key="10">
    <source>
        <dbReference type="PIRSR" id="PIRSR623088-2"/>
    </source>
</evidence>
<proteinExistence type="inferred from homology"/>
<dbReference type="InterPro" id="IPR002073">
    <property type="entry name" value="PDEase_catalytic_dom"/>
</dbReference>
<dbReference type="Pfam" id="PF23198">
    <property type="entry name" value="PDE8A_N"/>
    <property type="match status" value="1"/>
</dbReference>
<dbReference type="SMART" id="SM00091">
    <property type="entry name" value="PAS"/>
    <property type="match status" value="1"/>
</dbReference>
<organism evidence="16 17">
    <name type="scientific">Poecilia formosa</name>
    <name type="common">Amazon molly</name>
    <name type="synonym">Limia formosa</name>
    <dbReference type="NCBI Taxonomy" id="48698"/>
    <lineage>
        <taxon>Eukaryota</taxon>
        <taxon>Metazoa</taxon>
        <taxon>Chordata</taxon>
        <taxon>Craniata</taxon>
        <taxon>Vertebrata</taxon>
        <taxon>Euteleostomi</taxon>
        <taxon>Actinopterygii</taxon>
        <taxon>Neopterygii</taxon>
        <taxon>Teleostei</taxon>
        <taxon>Neoteleostei</taxon>
        <taxon>Acanthomorphata</taxon>
        <taxon>Ovalentaria</taxon>
        <taxon>Atherinomorphae</taxon>
        <taxon>Cyprinodontiformes</taxon>
        <taxon>Poeciliidae</taxon>
        <taxon>Poeciliinae</taxon>
        <taxon>Poecilia</taxon>
    </lineage>
</organism>
<dbReference type="GO" id="GO:0071364">
    <property type="term" value="P:cellular response to epidermal growth factor stimulus"/>
    <property type="evidence" value="ECO:0007669"/>
    <property type="project" value="UniProtKB-ARBA"/>
</dbReference>
<reference evidence="16" key="2">
    <citation type="submission" date="2025-08" db="UniProtKB">
        <authorList>
            <consortium name="Ensembl"/>
        </authorList>
    </citation>
    <scope>IDENTIFICATION</scope>
</reference>
<comment type="function">
    <text evidence="7">Hydrolyzes the second messenger cAMP, which is a key regulator of many important physiological processes. May be involved in maintaining basal levels of the cyclic nucleotide and/or in the cAMP regulation of germ cell development. Binding to RAF1 reduces RAF1 'Ser-259' inhibitory-phosphorylation and stimulates RAF1-dependent EGF-activated ERK-signaling. Protects against cell death induced by hydrogen peroxide and staurosporine.</text>
</comment>
<sequence length="845" mass="95225">MGCASSIHISDRVVYHSGKESEDSHSPQQTNTTQHQGNPASGLPLKPPSCKESGQKKIPSDSGHNRKEQQSGETTSGKTTLTEVQFGPMKLFKDPLQVLLVFAKEDSQSNGFCWACEKANYRCSMVRTPEYALECFSEKHHDLVIIDHRHSRHFDAEALCRSFRAVNSSENTVIVAVVKRPDREEASVMPLINAGFNRRYVENVNLMACYNELLQLEHGEVRAQFKLRASNAIFTALEQSQDAIEITSEDQVIQYVNPAYESIMGYQQGELVGKEIIEVPKSEKNKPDLLETINSCIRKGKEWQGIYYAKKKNGDNIQQNVKITPVIGQGGKIRHYVSINRPLNDNNKSDKSADRVQAESQTDIQSCKHKDRRKGSLDVKSITSRGSDASSQRRHSSMARIHSMTIEAPITKVINIINQAQESSPMPVAEALDRVLEILRTTELYSPQLGTKDEDPHTSDLVGGLMTDGLRRMSGNEYILATKQPHHLPSHLATPLSLNDIPPRIAQTMESEDSWDFDIFSLEAATMKRPLTFLGLKIFSRFGVCEFLNCPEATLRSWLQVIEANYHSSNSYHNSTHAADVLHATAYFLSKERVKQSLDPIDEVAALIAATVHDIDHPGRTNSFLCNAGSELAILYNDTAVLESHHAALAFQLTTRDDKSNIFKHIERNEYRSLRQAVIDMVLATEMTKHFEHVNKFVNSINKPLAALEENGGSSDEETVKSVLTSPENRILVKRMLIKCADISNPCRPLELCIEWAGRISEEYFAQTDEEKRQGLPVVMPVFDRNTCSIPKSQISFIDYFITDMFDAWDAFADLPNLMQHLDNNFKYWKGLDDRKLHTLRPPPE</sequence>